<evidence type="ECO:0000313" key="3">
    <source>
        <dbReference type="Proteomes" id="UP001596022"/>
    </source>
</evidence>
<gene>
    <name evidence="2" type="primary">yfmF</name>
    <name evidence="2" type="ORF">ACFO4N_01525</name>
</gene>
<dbReference type="SUPFAM" id="SSF63411">
    <property type="entry name" value="LuxS/MPP-like metallohydrolase"/>
    <property type="match status" value="2"/>
</dbReference>
<dbReference type="RefSeq" id="WP_376844450.1">
    <property type="nucleotide sequence ID" value="NZ_JBHSFW010000001.1"/>
</dbReference>
<dbReference type="Pfam" id="PF05193">
    <property type="entry name" value="Peptidase_M16_C"/>
    <property type="match status" value="1"/>
</dbReference>
<comment type="caution">
    <text evidence="2">The sequence shown here is derived from an EMBL/GenBank/DDBJ whole genome shotgun (WGS) entry which is preliminary data.</text>
</comment>
<organism evidence="2 3">
    <name type="scientific">Camelliibacillus cellulosilyticus</name>
    <dbReference type="NCBI Taxonomy" id="2174486"/>
    <lineage>
        <taxon>Bacteria</taxon>
        <taxon>Bacillati</taxon>
        <taxon>Bacillota</taxon>
        <taxon>Bacilli</taxon>
        <taxon>Bacillales</taxon>
        <taxon>Sporolactobacillaceae</taxon>
        <taxon>Camelliibacillus</taxon>
    </lineage>
</organism>
<proteinExistence type="predicted"/>
<dbReference type="EMBL" id="JBHSFW010000001">
    <property type="protein sequence ID" value="MFC4617406.1"/>
    <property type="molecule type" value="Genomic_DNA"/>
</dbReference>
<dbReference type="PANTHER" id="PTHR11851">
    <property type="entry name" value="METALLOPROTEASE"/>
    <property type="match status" value="1"/>
</dbReference>
<accession>A0ABV9GJI9</accession>
<dbReference type="InterPro" id="IPR050361">
    <property type="entry name" value="MPP/UQCRC_Complex"/>
</dbReference>
<dbReference type="PANTHER" id="PTHR11851:SF186">
    <property type="entry name" value="INACTIVE METALLOPROTEASE YMFF-RELATED"/>
    <property type="match status" value="1"/>
</dbReference>
<dbReference type="Gene3D" id="3.30.830.10">
    <property type="entry name" value="Metalloenzyme, LuxS/M16 peptidase-like"/>
    <property type="match status" value="2"/>
</dbReference>
<sequence length="425" mass="48222">MGLIQEKIYHVNGMTVHAIRTAKFKTVTLSLQFRAPLKMADATKRALLAYVLKSATAKSPTTQALQQRLDNLYGAAFSSQVQKKGNDHILSLFVHTANERFLSQTSSLTEECVKLLAEAVFEPNAKAGAFDDQMVKKEKRTLKHRIESLIDDKMRYASERLIDVMCKDEAYAIHSLGYTDDLEALSPKELFAYYQNMLQNDEIDLYVIGDIVEDDIVRLIDQHFTFQNRQQVHHPFTFHPVAAGNPQIVKERHDVEQGKLNLGYRTNIVVGDPLYYATQVFNGIFGGFAHSKLFMNVREKASLAYYAASRYESYKGLLIVMSGIEFSNYDKAVDIIGVQLKSIQDGDFTAGEVDQTKALLKNTMLESLDNPYTIVDLLYKQVLVKDSDTLEEWFQRIDQVTHEEIVKAAQNTELDTVYFLQGLEG</sequence>
<feature type="domain" description="Peptidase M16 C-terminal" evidence="1">
    <location>
        <begin position="185"/>
        <end position="360"/>
    </location>
</feature>
<name>A0ABV9GJI9_9BACL</name>
<dbReference type="Proteomes" id="UP001596022">
    <property type="component" value="Unassembled WGS sequence"/>
</dbReference>
<dbReference type="NCBIfam" id="NF047422">
    <property type="entry name" value="YfmF_fam"/>
    <property type="match status" value="1"/>
</dbReference>
<protein>
    <submittedName>
        <fullName evidence="2">EF-P 5-aminopentanol modification-associated protein YfmF</fullName>
    </submittedName>
</protein>
<evidence type="ECO:0000313" key="2">
    <source>
        <dbReference type="EMBL" id="MFC4617406.1"/>
    </source>
</evidence>
<dbReference type="InterPro" id="IPR007863">
    <property type="entry name" value="Peptidase_M16_C"/>
</dbReference>
<keyword evidence="3" id="KW-1185">Reference proteome</keyword>
<evidence type="ECO:0000259" key="1">
    <source>
        <dbReference type="Pfam" id="PF05193"/>
    </source>
</evidence>
<dbReference type="InterPro" id="IPR011249">
    <property type="entry name" value="Metalloenz_LuxS/M16"/>
</dbReference>
<reference evidence="3" key="1">
    <citation type="journal article" date="2019" name="Int. J. Syst. Evol. Microbiol.">
        <title>The Global Catalogue of Microorganisms (GCM) 10K type strain sequencing project: providing services to taxonomists for standard genome sequencing and annotation.</title>
        <authorList>
            <consortium name="The Broad Institute Genomics Platform"/>
            <consortium name="The Broad Institute Genome Sequencing Center for Infectious Disease"/>
            <person name="Wu L."/>
            <person name="Ma J."/>
        </authorList>
    </citation>
    <scope>NUCLEOTIDE SEQUENCE [LARGE SCALE GENOMIC DNA]</scope>
    <source>
        <strain evidence="3">CGMCC 1.16306</strain>
    </source>
</reference>